<keyword evidence="1" id="KW-0472">Membrane</keyword>
<dbReference type="Proteomes" id="UP001454036">
    <property type="component" value="Unassembled WGS sequence"/>
</dbReference>
<feature type="transmembrane region" description="Helical" evidence="1">
    <location>
        <begin position="74"/>
        <end position="94"/>
    </location>
</feature>
<gene>
    <name evidence="2" type="ORF">LIER_25643</name>
</gene>
<feature type="transmembrane region" description="Helical" evidence="1">
    <location>
        <begin position="106"/>
        <end position="128"/>
    </location>
</feature>
<name>A0AAV3R9U4_LITER</name>
<reference evidence="2 3" key="1">
    <citation type="submission" date="2024-01" db="EMBL/GenBank/DDBJ databases">
        <title>The complete chloroplast genome sequence of Lithospermum erythrorhizon: insights into the phylogenetic relationship among Boraginaceae species and the maternal lineages of purple gromwells.</title>
        <authorList>
            <person name="Okada T."/>
            <person name="Watanabe K."/>
        </authorList>
    </citation>
    <scope>NUCLEOTIDE SEQUENCE [LARGE SCALE GENOMIC DNA]</scope>
</reference>
<accession>A0AAV3R9U4</accession>
<protein>
    <submittedName>
        <fullName evidence="2">Uncharacterized protein</fullName>
    </submittedName>
</protein>
<keyword evidence="1" id="KW-1133">Transmembrane helix</keyword>
<evidence type="ECO:0000256" key="1">
    <source>
        <dbReference type="SAM" id="Phobius"/>
    </source>
</evidence>
<evidence type="ECO:0000313" key="2">
    <source>
        <dbReference type="EMBL" id="GAA0171663.1"/>
    </source>
</evidence>
<comment type="caution">
    <text evidence="2">The sequence shown here is derived from an EMBL/GenBank/DDBJ whole genome shotgun (WGS) entry which is preliminary data.</text>
</comment>
<dbReference type="PANTHER" id="PTHR31061">
    <property type="entry name" value="LD22376P"/>
    <property type="match status" value="1"/>
</dbReference>
<dbReference type="AlphaFoldDB" id="A0AAV3R9U4"/>
<organism evidence="2 3">
    <name type="scientific">Lithospermum erythrorhizon</name>
    <name type="common">Purple gromwell</name>
    <name type="synonym">Lithospermum officinale var. erythrorhizon</name>
    <dbReference type="NCBI Taxonomy" id="34254"/>
    <lineage>
        <taxon>Eukaryota</taxon>
        <taxon>Viridiplantae</taxon>
        <taxon>Streptophyta</taxon>
        <taxon>Embryophyta</taxon>
        <taxon>Tracheophyta</taxon>
        <taxon>Spermatophyta</taxon>
        <taxon>Magnoliopsida</taxon>
        <taxon>eudicotyledons</taxon>
        <taxon>Gunneridae</taxon>
        <taxon>Pentapetalae</taxon>
        <taxon>asterids</taxon>
        <taxon>lamiids</taxon>
        <taxon>Boraginales</taxon>
        <taxon>Boraginaceae</taxon>
        <taxon>Boraginoideae</taxon>
        <taxon>Lithospermeae</taxon>
        <taxon>Lithospermum</taxon>
    </lineage>
</organism>
<evidence type="ECO:0000313" key="3">
    <source>
        <dbReference type="Proteomes" id="UP001454036"/>
    </source>
</evidence>
<keyword evidence="1" id="KW-0812">Transmembrane</keyword>
<feature type="transmembrane region" description="Helical" evidence="1">
    <location>
        <begin position="35"/>
        <end position="54"/>
    </location>
</feature>
<dbReference type="EMBL" id="BAABME010007768">
    <property type="protein sequence ID" value="GAA0171663.1"/>
    <property type="molecule type" value="Genomic_DNA"/>
</dbReference>
<keyword evidence="3" id="KW-1185">Reference proteome</keyword>
<sequence>MTLSKLYCSKKNKNQFLLLGRNQTLPDRKEASLNVALRALKLFVLGILLQGGYFHGITSMTYGVDIGRIRWLGILQRIAIGYFVAAMCEIWLPHQRSRGAGYFRSYIWHWYIMFLLSTIYMVLLYGLYVPDWQFSASQSISSPLLEEAYKVNCSVRGDLGPACNSAGMIDRANNVL</sequence>
<dbReference type="PANTHER" id="PTHR31061:SF28">
    <property type="entry name" value="HEPARAN-ALPHA-GLUCOSAMINIDE N-ACETYLTRANSFERASE-LIKE"/>
    <property type="match status" value="1"/>
</dbReference>
<proteinExistence type="predicted"/>